<feature type="region of interest" description="Disordered" evidence="1">
    <location>
        <begin position="797"/>
        <end position="816"/>
    </location>
</feature>
<dbReference type="Gene3D" id="3.20.20.80">
    <property type="entry name" value="Glycosidases"/>
    <property type="match status" value="1"/>
</dbReference>
<feature type="region of interest" description="Disordered" evidence="1">
    <location>
        <begin position="2477"/>
        <end position="2503"/>
    </location>
</feature>
<reference evidence="4 5" key="1">
    <citation type="submission" date="2016-03" db="EMBL/GenBank/DDBJ databases">
        <title>EvidentialGene: Evidence-directed Construction of Genes on Genomes.</title>
        <authorList>
            <person name="Gilbert D.G."/>
            <person name="Choi J.-H."/>
            <person name="Mockaitis K."/>
            <person name="Colbourne J."/>
            <person name="Pfrender M."/>
        </authorList>
    </citation>
    <scope>NUCLEOTIDE SEQUENCE [LARGE SCALE GENOMIC DNA]</scope>
    <source>
        <strain evidence="4 5">Xinb3</strain>
        <tissue evidence="4">Complete organism</tissue>
    </source>
</reference>
<dbReference type="PROSITE" id="PS51910">
    <property type="entry name" value="GH18_2"/>
    <property type="match status" value="1"/>
</dbReference>
<comment type="caution">
    <text evidence="4">The sequence shown here is derived from an EMBL/GenBank/DDBJ whole genome shotgun (WGS) entry which is preliminary data.</text>
</comment>
<feature type="region of interest" description="Disordered" evidence="1">
    <location>
        <begin position="2383"/>
        <end position="2423"/>
    </location>
</feature>
<feature type="compositionally biased region" description="Polar residues" evidence="1">
    <location>
        <begin position="2543"/>
        <end position="2561"/>
    </location>
</feature>
<dbReference type="SUPFAM" id="SSF51445">
    <property type="entry name" value="(Trans)glycosidases"/>
    <property type="match status" value="1"/>
</dbReference>
<feature type="compositionally biased region" description="Polar residues" evidence="1">
    <location>
        <begin position="1425"/>
        <end position="1441"/>
    </location>
</feature>
<organism evidence="4 5">
    <name type="scientific">Daphnia magna</name>
    <dbReference type="NCBI Taxonomy" id="35525"/>
    <lineage>
        <taxon>Eukaryota</taxon>
        <taxon>Metazoa</taxon>
        <taxon>Ecdysozoa</taxon>
        <taxon>Arthropoda</taxon>
        <taxon>Crustacea</taxon>
        <taxon>Branchiopoda</taxon>
        <taxon>Diplostraca</taxon>
        <taxon>Cladocera</taxon>
        <taxon>Anomopoda</taxon>
        <taxon>Daphniidae</taxon>
        <taxon>Daphnia</taxon>
    </lineage>
</organism>
<dbReference type="InterPro" id="IPR029070">
    <property type="entry name" value="Chitinase_insertion_sf"/>
</dbReference>
<feature type="signal peptide" evidence="2">
    <location>
        <begin position="1"/>
        <end position="21"/>
    </location>
</feature>
<protein>
    <recommendedName>
        <fullName evidence="3">GH18 domain-containing protein</fullName>
    </recommendedName>
</protein>
<feature type="compositionally biased region" description="Polar residues" evidence="1">
    <location>
        <begin position="806"/>
        <end position="816"/>
    </location>
</feature>
<proteinExistence type="predicted"/>
<feature type="region of interest" description="Disordered" evidence="1">
    <location>
        <begin position="1425"/>
        <end position="1446"/>
    </location>
</feature>
<feature type="compositionally biased region" description="Low complexity" evidence="1">
    <location>
        <begin position="2409"/>
        <end position="2423"/>
    </location>
</feature>
<feature type="compositionally biased region" description="Polar residues" evidence="1">
    <location>
        <begin position="1219"/>
        <end position="1249"/>
    </location>
</feature>
<dbReference type="Gene3D" id="3.10.50.10">
    <property type="match status" value="1"/>
</dbReference>
<keyword evidence="5" id="KW-1185">Reference proteome</keyword>
<feature type="compositionally biased region" description="Polar residues" evidence="1">
    <location>
        <begin position="2389"/>
        <end position="2408"/>
    </location>
</feature>
<feature type="compositionally biased region" description="Low complexity" evidence="1">
    <location>
        <begin position="2336"/>
        <end position="2356"/>
    </location>
</feature>
<evidence type="ECO:0000313" key="4">
    <source>
        <dbReference type="EMBL" id="KZS14888.1"/>
    </source>
</evidence>
<evidence type="ECO:0000313" key="5">
    <source>
        <dbReference type="Proteomes" id="UP000076858"/>
    </source>
</evidence>
<feature type="chain" id="PRO_5007854499" description="GH18 domain-containing protein" evidence="2">
    <location>
        <begin position="22"/>
        <end position="2993"/>
    </location>
</feature>
<evidence type="ECO:0000256" key="1">
    <source>
        <dbReference type="SAM" id="MobiDB-lite"/>
    </source>
</evidence>
<dbReference type="OrthoDB" id="10430448at2759"/>
<dbReference type="InterPro" id="IPR017853">
    <property type="entry name" value="GH"/>
</dbReference>
<dbReference type="EMBL" id="LRGB01000930">
    <property type="protein sequence ID" value="KZS14888.1"/>
    <property type="molecule type" value="Genomic_DNA"/>
</dbReference>
<dbReference type="InterPro" id="IPR001223">
    <property type="entry name" value="Glyco_hydro18_cat"/>
</dbReference>
<feature type="compositionally biased region" description="Polar residues" evidence="1">
    <location>
        <begin position="512"/>
        <end position="535"/>
    </location>
</feature>
<feature type="domain" description="GH18" evidence="3">
    <location>
        <begin position="29"/>
        <end position="368"/>
    </location>
</feature>
<feature type="compositionally biased region" description="Polar residues" evidence="1">
    <location>
        <begin position="2491"/>
        <end position="2503"/>
    </location>
</feature>
<gene>
    <name evidence="4" type="ORF">APZ42_019400</name>
</gene>
<feature type="region of interest" description="Disordered" evidence="1">
    <location>
        <begin position="625"/>
        <end position="653"/>
    </location>
</feature>
<accession>A0A164Y4W5</accession>
<keyword evidence="2" id="KW-0732">Signal</keyword>
<evidence type="ECO:0000256" key="2">
    <source>
        <dbReference type="SAM" id="SignalP"/>
    </source>
</evidence>
<name>A0A164Y4W5_9CRUS</name>
<dbReference type="STRING" id="35525.A0A164Y4W5"/>
<feature type="region of interest" description="Disordered" evidence="1">
    <location>
        <begin position="1217"/>
        <end position="1249"/>
    </location>
</feature>
<dbReference type="Pfam" id="PF00704">
    <property type="entry name" value="Glyco_hydro_18"/>
    <property type="match status" value="1"/>
</dbReference>
<dbReference type="Proteomes" id="UP000076858">
    <property type="component" value="Unassembled WGS sequence"/>
</dbReference>
<feature type="region of interest" description="Disordered" evidence="1">
    <location>
        <begin position="512"/>
        <end position="541"/>
    </location>
</feature>
<evidence type="ECO:0000259" key="3">
    <source>
        <dbReference type="PROSITE" id="PS51910"/>
    </source>
</evidence>
<sequence length="2993" mass="321652">MVCLRRLVGFTFILFVFKANGVQTGAGGPLLACHVPLEVKIFADSSYQALSADLKPCTHIILSSVNALFLPSTNASLASILVGEKRSLELLKQQTPEAEFSFSLRSSNTLPASWNLKTIFNRISSVALLVEFLRVNKLKSFDIAWDLIQSAPDYGPQLKSLKATLGKEGFNLTTTIGVEVDRIDAFHVTKIASIVDRIFLVSSYNRHYSGSQYPLTEKKVEQAFDALELNEGAFLKLYSTLNLSWKKIVVGLSLKTLVWKLNTGTLTGTQFSQYQAVLQLQSYYESCKTVNSSWRIQEQMPNPFYQLAIAPTNDQWMIHIDPLTLGRRVDLLKQYGFGGVADDFAGICNPKGKFYPLIEQAGRSIRNGNLTALFPNIDANNGFCIPFLGLTNECEGAFNFGTPKISTKSLEFTSTSTSSTVPVTRTTFPVVNNSTPTRESSQYTAETTMPSSSISGATIALAASWAQVADAENLVRTRRSSVSSSDLGTEPSYSFLRSPGFDLVNPNFSSSNSEVGLPASKSSTATNVSPNIVTESSEEKVELSRDDHTHLSDAVATMISQTLELPGTAGNQAVLAIQESTLSAADIVSSKLLPWKLEIPTAVENGVVVPSFSTLLPEFDTFTETEPSSVTPLQNSIENDAPVTSPTPSTSEIDQTMDSTIVSIVSSPQAVITSSFQIKVEPSSNFDLQVEATTDVITYASDSTESTVPPAKAELDLHHSSTTRPQAAIDQEPTAPSQYSGPVDDLMEQVTPELSTLLTDNYHESSTMVPMHSATSDMTDVKYEASVLQERVATSLQEVTDDDESTSASEMPTEYPSTTLSSKALFSSTATDISTKDSSVSDVFSPISILPFDLVDPSSTAASTEEQERHSFVSSASFVPKEDALSTLSMDFSTPYNAIALEVDGEMESEKIVSSESTFSVPEWTTPEETFSGETPLLHSTVFDTLSFKDHHPEPTGITGTEDPGTAFHDQSTTKEVTSILEEESVKSSLPSQVFFSNVEPIFPMNLMDDSTSLIPDVTETPIDLSSSSPTDSITPIEETSFSIHLDVSTTQTPILLDTSTVAVESTDNDSVTPEPDSLFGKSQSEATSVTDLNENQFTEPFQEAFSDESAVPFTTTSIDVEMTDISTGDEVNLPAVSLQTTSIEKMGTIEFSPTTLQTSTESSFPTSVFDGISSTIESISPLVDTSSTNLNPNIMESSTEERYYDSILSNPKIDTEEIQSSNDLSTPDASTVADINSTENDPSSSETNLSLELADLEGSSSVADWSSPEVFTESALLSSASTDVEMMDVQTVSSKEFAALSSATSLAEELVISKLSSISMETSTEVNFSPSISNEVSPTFEPIPHSSLADTSSTLLYNIVDLSTTNSPSEPDIITAETKIVDEENEFVSSTTNSLLEDSQTNLPTDEVVSSLISFTVDENDNVDTTRSVDMSEPTESVPVSTEEGGSYTAVKELYSSTIYTSLEQTPISLETTPPELTTESLTSGTVSVSEDPSLLHSTSIIVERTSSSEGYNNEVFTPSAGASSNEEFAVDELTPTDTGTSTDGSFLMADEFSGTSELPPDFVDTSPFSISAEFSTDHFNFLSGNSVTFGEDAQTAEEFQTSYLPILHEVTTSDTTLMDKEDVIFSSTTSLYVEDLQSNVPTEETLSSVFPFDMSGSFEETLDPLETNPSVLLTDLPASFQSLSTLNELSGDFTSLDPSLSTTSPPISDEVKSLGTDLTTSDEELTQVSTPTHNFENEGFEDNSFLTLDEDGSGTPGFLISTDQPHETVGVTISPINLFPSSLARLEDSFTSSFASTQISDTSQPSTISDISSTDATFESTSFPISVSAESIADAITSQPATHRPTLEVSTSSVLPMDYDVMVSTTTEWENIFSEGSGHFLGSSSPLVYSFVDTDPQLPYTLVNLEVTSLPEDVEGSAISAVTSSDEQFIINKSSPSILELSIEGSSSMSDEFYGTSELPQNLADTSTFFMPTELSSNHQNFVSENSVTPGANMQTLTEEKLSSSFLPTSPEITTFGTELVDMENNRVSPTTSLFLEDFQSNVTSGETLSSPISFDMLVSSSGLFEQTLTPLQTSPLVVMTDSLTTASLLNVDTSDNEDFVSFGSSTSDSLSEFQLLGADFTTPDVVIDVSTAAPISENEGSAENSILTAEDEGSGTVTPGFLNDTAQPTQTTIPEIDLTTNGPFSSPAVSIWETFHTDGTVASSVESTSARGVSDNLIGQELANDSFASMGFSETTNLSPLISSSSEMSIASTPTTVDILSTETPSSQMPIDVATSAGSQSTVESTTSLPSLVPNVLHLSSQSPIFDVVTVSLKPPSAYNMIASSTGVWNNTSSESPPFGSSGPLKDSLSSSPTFTTEINTPSISTYPVNSFPVSQESVTLDEFPPSSTTSRSATLPSFSSSTMAVSTTSPDTVPSSSTNSAIVTSISPTASDIPTSTTVPPIINLWNLLIARITTANGILFLTKNVTSISSISDGITSGSHNEELKGSSTSSMPSPTENSTFVTRPFWLVTRPTGDSPLVLSTSQTFSKESMPTPVAISRTTTPTAGPSVQTSTTDSSTHSVADLILTLPVWLQSNITNPSKLTTTRLSSPKTSSTEGRVSIIIIYPYKPSKLNELSALHDVTSESTTSTTPLPTTSSSLNLLTNLIVNGHPYIKNCTEHVVHSSSSISSVTNNVANKIIFQMNMTADMGNQLNSSFHLEKWSEALNQFLSFSHLKTQREEIQSSAICEAAGDSILLKSLLCSNQSLSTKEERFPNLMQLIRHLAPSIIANLTTAMNLTEIQNSVNVTEFEINQTSTESTIPIPTESTTMSTLLMQRFTESFLLNLSTSAFNNVPVSPLPTVLNISLESLMENLTEQLKDTQMTDVISAVNRLSQNISEGFLESLIQNNNSNSDVFFSQPIKFESVKEDVITTQEHTSTSSTMIPTTEVHDVLQKDFWKINKRNPIKKLQRVADAGRVIPPSFGLSWRGTMKPVSSIFRFFAKPAVGRL</sequence>
<feature type="region of interest" description="Disordered" evidence="1">
    <location>
        <begin position="2535"/>
        <end position="2561"/>
    </location>
</feature>
<feature type="region of interest" description="Disordered" evidence="1">
    <location>
        <begin position="718"/>
        <end position="743"/>
    </location>
</feature>
<feature type="region of interest" description="Disordered" evidence="1">
    <location>
        <begin position="2334"/>
        <end position="2357"/>
    </location>
</feature>
<dbReference type="GO" id="GO:0005975">
    <property type="term" value="P:carbohydrate metabolic process"/>
    <property type="evidence" value="ECO:0007669"/>
    <property type="project" value="InterPro"/>
</dbReference>